<protein>
    <submittedName>
        <fullName evidence="1">Uncharacterized protein</fullName>
    </submittedName>
</protein>
<evidence type="ECO:0000313" key="2">
    <source>
        <dbReference type="Proteomes" id="UP000712080"/>
    </source>
</evidence>
<evidence type="ECO:0000313" key="1">
    <source>
        <dbReference type="EMBL" id="NMH27251.1"/>
    </source>
</evidence>
<proteinExistence type="predicted"/>
<dbReference type="EMBL" id="JAAMPU010000099">
    <property type="protein sequence ID" value="NMH27251.1"/>
    <property type="molecule type" value="Genomic_DNA"/>
</dbReference>
<dbReference type="AlphaFoldDB" id="A0A972JFJ6"/>
<keyword evidence="2" id="KW-1185">Reference proteome</keyword>
<reference evidence="1" key="1">
    <citation type="submission" date="2020-02" db="EMBL/GenBank/DDBJ databases">
        <title>Flavobacterium sp. genome.</title>
        <authorList>
            <person name="Jung H.S."/>
            <person name="Baek J.H."/>
            <person name="Jeon C.O."/>
        </authorList>
    </citation>
    <scope>NUCLEOTIDE SEQUENCE</scope>
    <source>
        <strain evidence="1">SE-s28</strain>
    </source>
</reference>
<name>A0A972JFJ6_9FLAO</name>
<comment type="caution">
    <text evidence="1">The sequence shown here is derived from an EMBL/GenBank/DDBJ whole genome shotgun (WGS) entry which is preliminary data.</text>
</comment>
<gene>
    <name evidence="1" type="ORF">G6047_04335</name>
</gene>
<accession>A0A972JFJ6</accession>
<dbReference type="Gene3D" id="2.60.120.1130">
    <property type="match status" value="1"/>
</dbReference>
<organism evidence="1 2">
    <name type="scientific">Flavobacterium silvaticum</name>
    <dbReference type="NCBI Taxonomy" id="1852020"/>
    <lineage>
        <taxon>Bacteria</taxon>
        <taxon>Pseudomonadati</taxon>
        <taxon>Bacteroidota</taxon>
        <taxon>Flavobacteriia</taxon>
        <taxon>Flavobacteriales</taxon>
        <taxon>Flavobacteriaceae</taxon>
        <taxon>Flavobacterium</taxon>
    </lineage>
</organism>
<sequence>MESLPASIAISTPDKVCSFKHTLLDQDDKISFQYTYKHNTRLVSADFYGNLKEFFKKVA</sequence>
<dbReference type="RefSeq" id="WP_169526257.1">
    <property type="nucleotide sequence ID" value="NZ_JAAMPU010000099.1"/>
</dbReference>
<dbReference type="Proteomes" id="UP000712080">
    <property type="component" value="Unassembled WGS sequence"/>
</dbReference>